<dbReference type="InterPro" id="IPR058060">
    <property type="entry name" value="HYC_CC_PP"/>
</dbReference>
<evidence type="ECO:0008006" key="3">
    <source>
        <dbReference type="Google" id="ProtNLM"/>
    </source>
</evidence>
<dbReference type="AlphaFoldDB" id="A0A7H0VBF8"/>
<evidence type="ECO:0000313" key="2">
    <source>
        <dbReference type="Proteomes" id="UP000516305"/>
    </source>
</evidence>
<dbReference type="InterPro" id="IPR058512">
    <property type="entry name" value="DUF8199"/>
</dbReference>
<reference evidence="1 2" key="1">
    <citation type="submission" date="2020-08" db="EMBL/GenBank/DDBJ databases">
        <title>Croceimicrobium hydrocarbonivorans gen. nov., sp. nov., a novel marine bacterium isolated from a bacterial consortium that degrades polyethylene terephthalate.</title>
        <authorList>
            <person name="Liu R."/>
        </authorList>
    </citation>
    <scope>NUCLEOTIDE SEQUENCE [LARGE SCALE GENOMIC DNA]</scope>
    <source>
        <strain evidence="1 2">A20-9</strain>
    </source>
</reference>
<dbReference type="EMBL" id="CP060139">
    <property type="protein sequence ID" value="QNR23056.1"/>
    <property type="molecule type" value="Genomic_DNA"/>
</dbReference>
<gene>
    <name evidence="1" type="ORF">H4K34_11780</name>
</gene>
<dbReference type="NCBIfam" id="NF047658">
    <property type="entry name" value="HYC_CC_PP"/>
    <property type="match status" value="1"/>
</dbReference>
<name>A0A7H0VBF8_9FLAO</name>
<evidence type="ECO:0000313" key="1">
    <source>
        <dbReference type="EMBL" id="QNR23056.1"/>
    </source>
</evidence>
<proteinExistence type="predicted"/>
<dbReference type="RefSeq" id="WP_210757593.1">
    <property type="nucleotide sequence ID" value="NZ_CP060139.1"/>
</dbReference>
<keyword evidence="2" id="KW-1185">Reference proteome</keyword>
<dbReference type="Pfam" id="PF26622">
    <property type="entry name" value="DUF8199"/>
    <property type="match status" value="1"/>
</dbReference>
<sequence length="143" mass="16772">MNFRKIFALLLIPALLWAGMGFSLSRHFCMDLLVDEYLYFAKDSCDMAFMEAEECESPENENSWGEKDCCRNEWIQICPVDTLNQEQKASQLILISPLQFKNQESLVLVWNSTENEPDSEIFSDPPDLYQARKFRAQIQRYQI</sequence>
<dbReference type="Proteomes" id="UP000516305">
    <property type="component" value="Chromosome"/>
</dbReference>
<organism evidence="1 2">
    <name type="scientific">Croceimicrobium hydrocarbonivorans</name>
    <dbReference type="NCBI Taxonomy" id="2761580"/>
    <lineage>
        <taxon>Bacteria</taxon>
        <taxon>Pseudomonadati</taxon>
        <taxon>Bacteroidota</taxon>
        <taxon>Flavobacteriia</taxon>
        <taxon>Flavobacteriales</taxon>
        <taxon>Owenweeksiaceae</taxon>
        <taxon>Croceimicrobium</taxon>
    </lineage>
</organism>
<dbReference type="KEGG" id="chyd:H4K34_11780"/>
<protein>
    <recommendedName>
        <fullName evidence="3">Secreted protein</fullName>
    </recommendedName>
</protein>
<accession>A0A7H0VBF8</accession>